<evidence type="ECO:0000313" key="1">
    <source>
        <dbReference type="EMBL" id="KAJ8650398.1"/>
    </source>
</evidence>
<gene>
    <name evidence="1" type="ORF">MRB53_003421</name>
</gene>
<name>A0ACC2MY70_PERAE</name>
<dbReference type="Proteomes" id="UP001234297">
    <property type="component" value="Chromosome 1"/>
</dbReference>
<sequence length="171" mass="19419">MERACACEKERVEEKLSLYDDSSALHRLSLETILCSGSRANISREDQARNLRLGRQRVQHAHAIWWARYPHHAYAPTPSVRKNRERANLSGREKEGEREYLAVNTTAACGPHMAFWESMPPIIADHPRGLIVASRAAWARVSNEQILIIRYHVACALWPSNVAALPCRLLT</sequence>
<evidence type="ECO:0000313" key="2">
    <source>
        <dbReference type="Proteomes" id="UP001234297"/>
    </source>
</evidence>
<organism evidence="1 2">
    <name type="scientific">Persea americana</name>
    <name type="common">Avocado</name>
    <dbReference type="NCBI Taxonomy" id="3435"/>
    <lineage>
        <taxon>Eukaryota</taxon>
        <taxon>Viridiplantae</taxon>
        <taxon>Streptophyta</taxon>
        <taxon>Embryophyta</taxon>
        <taxon>Tracheophyta</taxon>
        <taxon>Spermatophyta</taxon>
        <taxon>Magnoliopsida</taxon>
        <taxon>Magnoliidae</taxon>
        <taxon>Laurales</taxon>
        <taxon>Lauraceae</taxon>
        <taxon>Persea</taxon>
    </lineage>
</organism>
<protein>
    <submittedName>
        <fullName evidence="1">Uncharacterized protein</fullName>
    </submittedName>
</protein>
<proteinExistence type="predicted"/>
<reference evidence="1 2" key="1">
    <citation type="journal article" date="2022" name="Hortic Res">
        <title>A haplotype resolved chromosomal level avocado genome allows analysis of novel avocado genes.</title>
        <authorList>
            <person name="Nath O."/>
            <person name="Fletcher S.J."/>
            <person name="Hayward A."/>
            <person name="Shaw L.M."/>
            <person name="Masouleh A.K."/>
            <person name="Furtado A."/>
            <person name="Henry R.J."/>
            <person name="Mitter N."/>
        </authorList>
    </citation>
    <scope>NUCLEOTIDE SEQUENCE [LARGE SCALE GENOMIC DNA]</scope>
    <source>
        <strain evidence="2">cv. Hass</strain>
    </source>
</reference>
<keyword evidence="2" id="KW-1185">Reference proteome</keyword>
<accession>A0ACC2MY70</accession>
<comment type="caution">
    <text evidence="1">The sequence shown here is derived from an EMBL/GenBank/DDBJ whole genome shotgun (WGS) entry which is preliminary data.</text>
</comment>
<dbReference type="EMBL" id="CM056809">
    <property type="protein sequence ID" value="KAJ8650398.1"/>
    <property type="molecule type" value="Genomic_DNA"/>
</dbReference>